<dbReference type="EMBL" id="JAOTOJ010000005">
    <property type="protein sequence ID" value="KAK9400914.1"/>
    <property type="molecule type" value="Genomic_DNA"/>
</dbReference>
<feature type="domain" description="Suppressor of fused-like" evidence="13">
    <location>
        <begin position="163"/>
        <end position="339"/>
    </location>
</feature>
<keyword evidence="9" id="KW-0539">Nucleus</keyword>
<evidence type="ECO:0000256" key="4">
    <source>
        <dbReference type="ARBA" id="ARBA00022490"/>
    </source>
</evidence>
<dbReference type="GO" id="GO:0005929">
    <property type="term" value="C:cilium"/>
    <property type="evidence" value="ECO:0007669"/>
    <property type="project" value="UniProtKB-ARBA"/>
</dbReference>
<evidence type="ECO:0000256" key="2">
    <source>
        <dbReference type="ARBA" id="ARBA00004496"/>
    </source>
</evidence>
<dbReference type="InterPro" id="IPR020941">
    <property type="entry name" value="SUFU-like_domain"/>
</dbReference>
<dbReference type="GO" id="GO:0005829">
    <property type="term" value="C:cytosol"/>
    <property type="evidence" value="ECO:0007669"/>
    <property type="project" value="UniProtKB-ARBA"/>
</dbReference>
<dbReference type="InterPro" id="IPR007768">
    <property type="entry name" value="Suppressor_of_fused"/>
</dbReference>
<evidence type="ECO:0000256" key="7">
    <source>
        <dbReference type="ARBA" id="ARBA00022843"/>
    </source>
</evidence>
<organism evidence="15 16">
    <name type="scientific">Crotalus adamanteus</name>
    <name type="common">Eastern diamondback rattlesnake</name>
    <dbReference type="NCBI Taxonomy" id="8729"/>
    <lineage>
        <taxon>Eukaryota</taxon>
        <taxon>Metazoa</taxon>
        <taxon>Chordata</taxon>
        <taxon>Craniata</taxon>
        <taxon>Vertebrata</taxon>
        <taxon>Euteleostomi</taxon>
        <taxon>Lepidosauria</taxon>
        <taxon>Squamata</taxon>
        <taxon>Bifurcata</taxon>
        <taxon>Unidentata</taxon>
        <taxon>Episquamata</taxon>
        <taxon>Toxicofera</taxon>
        <taxon>Serpentes</taxon>
        <taxon>Colubroidea</taxon>
        <taxon>Viperidae</taxon>
        <taxon>Crotalinae</taxon>
        <taxon>Crotalus</taxon>
    </lineage>
</organism>
<dbReference type="Pfam" id="PF12470">
    <property type="entry name" value="SUFU_C"/>
    <property type="match status" value="1"/>
</dbReference>
<dbReference type="InterPro" id="IPR037181">
    <property type="entry name" value="SUFU_N"/>
</dbReference>
<dbReference type="FunFam" id="3.30.1360.230:FF:000001">
    <property type="entry name" value="Suppressor of fused homolog"/>
    <property type="match status" value="1"/>
</dbReference>
<dbReference type="GO" id="GO:0000122">
    <property type="term" value="P:negative regulation of transcription by RNA polymerase II"/>
    <property type="evidence" value="ECO:0007669"/>
    <property type="project" value="UniProtKB-ARBA"/>
</dbReference>
<name>A0AAW1BG05_CROAD</name>
<evidence type="ECO:0000256" key="9">
    <source>
        <dbReference type="ARBA" id="ARBA00023242"/>
    </source>
</evidence>
<dbReference type="Gene3D" id="3.30.1360.230">
    <property type="entry name" value="Sufu, C-terminal domain"/>
    <property type="match status" value="1"/>
</dbReference>
<evidence type="ECO:0000256" key="12">
    <source>
        <dbReference type="SAM" id="MobiDB-lite"/>
    </source>
</evidence>
<dbReference type="InterPro" id="IPR038489">
    <property type="entry name" value="SUFU_C_sf"/>
</dbReference>
<accession>A0AAW1BG05</accession>
<dbReference type="Pfam" id="PF05076">
    <property type="entry name" value="SUFU"/>
    <property type="match status" value="1"/>
</dbReference>
<dbReference type="GO" id="GO:0005634">
    <property type="term" value="C:nucleus"/>
    <property type="evidence" value="ECO:0007669"/>
    <property type="project" value="UniProtKB-SubCell"/>
</dbReference>
<dbReference type="AlphaFoldDB" id="A0AAW1BG05"/>
<feature type="compositionally biased region" description="Polar residues" evidence="12">
    <location>
        <begin position="427"/>
        <end position="436"/>
    </location>
</feature>
<feature type="domain" description="Suppressor of fused C-terminal" evidence="14">
    <location>
        <begin position="354"/>
        <end position="573"/>
    </location>
</feature>
<evidence type="ECO:0000256" key="8">
    <source>
        <dbReference type="ARBA" id="ARBA00022990"/>
    </source>
</evidence>
<comment type="similarity">
    <text evidence="10">Belongs to the SUFU family.</text>
</comment>
<evidence type="ECO:0000259" key="14">
    <source>
        <dbReference type="Pfam" id="PF12470"/>
    </source>
</evidence>
<proteinExistence type="inferred from homology"/>
<protein>
    <recommendedName>
        <fullName evidence="11">Suppressor of fused homolog</fullName>
    </recommendedName>
</protein>
<dbReference type="Proteomes" id="UP001474421">
    <property type="component" value="Unassembled WGS sequence"/>
</dbReference>
<dbReference type="PANTHER" id="PTHR10928:SF2">
    <property type="entry name" value="SUPPRESSOR OF FUSED HOMOLOG"/>
    <property type="match status" value="1"/>
</dbReference>
<evidence type="ECO:0000256" key="5">
    <source>
        <dbReference type="ARBA" id="ARBA00022499"/>
    </source>
</evidence>
<dbReference type="SUPFAM" id="SSF103359">
    <property type="entry name" value="Suppressor of Fused, N-terminal domain"/>
    <property type="match status" value="1"/>
</dbReference>
<reference evidence="15 16" key="1">
    <citation type="journal article" date="2024" name="Proc. Natl. Acad. Sci. U.S.A.">
        <title>The genetic regulatory architecture and epigenomic basis for age-related changes in rattlesnake venom.</title>
        <authorList>
            <person name="Hogan M.P."/>
            <person name="Holding M.L."/>
            <person name="Nystrom G.S."/>
            <person name="Colston T.J."/>
            <person name="Bartlett D.A."/>
            <person name="Mason A.J."/>
            <person name="Ellsworth S.A."/>
            <person name="Rautsaw R.M."/>
            <person name="Lawrence K.C."/>
            <person name="Strickland J.L."/>
            <person name="He B."/>
            <person name="Fraser P."/>
            <person name="Margres M.J."/>
            <person name="Gilbert D.M."/>
            <person name="Gibbs H.L."/>
            <person name="Parkinson C.L."/>
            <person name="Rokyta D.R."/>
        </authorList>
    </citation>
    <scope>NUCLEOTIDE SEQUENCE [LARGE SCALE GENOMIC DNA]</scope>
    <source>
        <strain evidence="15">DRR0105</strain>
    </source>
</reference>
<dbReference type="InterPro" id="IPR024314">
    <property type="entry name" value="SUFU_C"/>
</dbReference>
<evidence type="ECO:0000256" key="3">
    <source>
        <dbReference type="ARBA" id="ARBA00022473"/>
    </source>
</evidence>
<evidence type="ECO:0000256" key="6">
    <source>
        <dbReference type="ARBA" id="ARBA00022553"/>
    </source>
</evidence>
<keyword evidence="8" id="KW-0007">Acetylation</keyword>
<feature type="region of interest" description="Disordered" evidence="12">
    <location>
        <begin position="421"/>
        <end position="449"/>
    </location>
</feature>
<keyword evidence="5" id="KW-1017">Isopeptide bond</keyword>
<dbReference type="PANTHER" id="PTHR10928">
    <property type="entry name" value="SUPPRESSOR OF FUSED"/>
    <property type="match status" value="1"/>
</dbReference>
<comment type="subcellular location">
    <subcellularLocation>
        <location evidence="2">Cytoplasm</location>
    </subcellularLocation>
    <subcellularLocation>
        <location evidence="1">Nucleus</location>
    </subcellularLocation>
</comment>
<keyword evidence="4" id="KW-0963">Cytoplasm</keyword>
<evidence type="ECO:0000313" key="16">
    <source>
        <dbReference type="Proteomes" id="UP001474421"/>
    </source>
</evidence>
<evidence type="ECO:0000256" key="10">
    <source>
        <dbReference type="ARBA" id="ARBA00060754"/>
    </source>
</evidence>
<dbReference type="GO" id="GO:0007165">
    <property type="term" value="P:signal transduction"/>
    <property type="evidence" value="ECO:0007669"/>
    <property type="project" value="UniProtKB-ARBA"/>
</dbReference>
<evidence type="ECO:0000256" key="11">
    <source>
        <dbReference type="ARBA" id="ARBA00071231"/>
    </source>
</evidence>
<evidence type="ECO:0000259" key="13">
    <source>
        <dbReference type="Pfam" id="PF05076"/>
    </source>
</evidence>
<feature type="region of interest" description="Disordered" evidence="12">
    <location>
        <begin position="378"/>
        <end position="397"/>
    </location>
</feature>
<keyword evidence="7" id="KW-0832">Ubl conjugation</keyword>
<keyword evidence="6" id="KW-0597">Phosphoprotein</keyword>
<keyword evidence="16" id="KW-1185">Reference proteome</keyword>
<gene>
    <name evidence="15" type="ORF">NXF25_011628</name>
</gene>
<evidence type="ECO:0000313" key="15">
    <source>
        <dbReference type="EMBL" id="KAK9400914.1"/>
    </source>
</evidence>
<dbReference type="GO" id="GO:0045879">
    <property type="term" value="P:negative regulation of smoothened signaling pathway"/>
    <property type="evidence" value="ECO:0007669"/>
    <property type="project" value="UniProtKB-ARBA"/>
</dbReference>
<sequence length="584" mass="65103">MRARKRQQCKLSDARGQKCAGEEGVGHRVEAKVGLCQPRLSLRCDWRSRWPIKTGVGVSGGTLFPAPAAGPCRGRERSLERAVICLRGSGLSPTRYELHCFPPFCTGSLMETVAPVPPGPGSGPFPSLFPPGLHGIYGECRQLYPEQPNPLQVTAILKYWLGGPDPLDYVSMYRNLGSPTQNVPEHWHYVSFGLSDLYGDNRVHEFTGPDGPSGFGFELTFRLKRETGESAPPTWPAELMQGLARYVFQSENTFCSGDHVSWHSPLDNSESRIQHMLLTEDPQMQPVQTPFGIVTFLQIVGVCTEELHAAQQWNGQGILELLRTVPVAGGPWLITDMRRGETIFEIDPHLQQDRVDKGIETDGSNLSGVSAKCAWDDLSRPPEDDEDSRSICIGTHPRRLSGKDTEQIRETLRRGLEINSKPILPPINTQRQNGLNSERAPSRKDSLESDSSAAIIPHELIRTRQLESVHLKFNQESGALIPLCLRGRLLHGRHFTYKSITGDTAITFVSTGVEGAFATEEHPYAAHGPWLQILLTEEFVERMLENLEDLSSPEEFKLPKEYSWPEKKLKVSILPDAVFDNLLH</sequence>
<keyword evidence="3" id="KW-0217">Developmental protein</keyword>
<evidence type="ECO:0000256" key="1">
    <source>
        <dbReference type="ARBA" id="ARBA00004123"/>
    </source>
</evidence>
<comment type="caution">
    <text evidence="15">The sequence shown here is derived from an EMBL/GenBank/DDBJ whole genome shotgun (WGS) entry which is preliminary data.</text>
</comment>